<organism evidence="2 3">
    <name type="scientific">Apiospora rasikravindrae</name>
    <dbReference type="NCBI Taxonomy" id="990691"/>
    <lineage>
        <taxon>Eukaryota</taxon>
        <taxon>Fungi</taxon>
        <taxon>Dikarya</taxon>
        <taxon>Ascomycota</taxon>
        <taxon>Pezizomycotina</taxon>
        <taxon>Sordariomycetes</taxon>
        <taxon>Xylariomycetidae</taxon>
        <taxon>Amphisphaeriales</taxon>
        <taxon>Apiosporaceae</taxon>
        <taxon>Apiospora</taxon>
    </lineage>
</organism>
<reference evidence="2 3" key="1">
    <citation type="submission" date="2023-01" db="EMBL/GenBank/DDBJ databases">
        <title>Analysis of 21 Apiospora genomes using comparative genomics revels a genus with tremendous synthesis potential of carbohydrate active enzymes and secondary metabolites.</title>
        <authorList>
            <person name="Sorensen T."/>
        </authorList>
    </citation>
    <scope>NUCLEOTIDE SEQUENCE [LARGE SCALE GENOMIC DNA]</scope>
    <source>
        <strain evidence="2 3">CBS 33761</strain>
    </source>
</reference>
<name>A0ABR1TZ88_9PEZI</name>
<accession>A0ABR1TZ88</accession>
<feature type="signal peptide" evidence="1">
    <location>
        <begin position="1"/>
        <end position="19"/>
    </location>
</feature>
<proteinExistence type="predicted"/>
<keyword evidence="3" id="KW-1185">Reference proteome</keyword>
<comment type="caution">
    <text evidence="2">The sequence shown here is derived from an EMBL/GenBank/DDBJ whole genome shotgun (WGS) entry which is preliminary data.</text>
</comment>
<protein>
    <submittedName>
        <fullName evidence="2">Uncharacterized protein</fullName>
    </submittedName>
</protein>
<keyword evidence="1" id="KW-0732">Signal</keyword>
<dbReference type="EMBL" id="JAQQWK010000002">
    <property type="protein sequence ID" value="KAK8051802.1"/>
    <property type="molecule type" value="Genomic_DNA"/>
</dbReference>
<evidence type="ECO:0000256" key="1">
    <source>
        <dbReference type="SAM" id="SignalP"/>
    </source>
</evidence>
<evidence type="ECO:0000313" key="2">
    <source>
        <dbReference type="EMBL" id="KAK8051802.1"/>
    </source>
</evidence>
<sequence>MALSTHLLLSLSIVRLSLGQTALPVQTQKLPDSVQIAAIVPTSSGQVGISPLDIPPPENYQAPIGADSEYLAEEVCDGKTTTTWIHRDSDFGTATITTTNRDGQPEPTAIPEGFRVAMVDGKLEITLSQWLKNILDGIAHQAPACPGKARRGWDYRRHQYLESRAPPDMACVSRRTDKIYAEYRRVPLVMAQASRLSDQIARATGNDAAAMALAGQMETFVDGRVVFEVMDAYEKVEVAVVPKASEILASVGTRALGVASALAFFYGAQDSSLTRPWKLRSDPEPIPTFPPSPSVIEPCQPESCRDPKPACAGERCKGGPDGRCTNEFKGCSCVASSKAVPHTFYEGWQALEDIISDFNVAPALHKRVPEAHCNIGKDGRNQADVDSDIWSQVIDNLCTDVTSLSEGFTVSKKASDIGLDSHQGWSFEFGLRLNDGGSKDCSRLQCADVFTKFKDCSYNDYTKFKTGELKLGCGTANYAIHTPKEFTPRPPLPPKPKTPLVIHDRVCYDADQFGSHGDIQPKTVSGHSNWVCRALAINKIIEAGKPETFLEFYRNNDGVPYWFRVYWQDGCQLENGSTKMDPTNPLDEKEGGYSRCPAMMQDNYNRCNNGGVGGSIQAGCLVYEFKAQNRD</sequence>
<evidence type="ECO:0000313" key="3">
    <source>
        <dbReference type="Proteomes" id="UP001444661"/>
    </source>
</evidence>
<feature type="chain" id="PRO_5046502447" evidence="1">
    <location>
        <begin position="20"/>
        <end position="631"/>
    </location>
</feature>
<dbReference type="Proteomes" id="UP001444661">
    <property type="component" value="Unassembled WGS sequence"/>
</dbReference>
<gene>
    <name evidence="2" type="ORF">PG993_003187</name>
</gene>